<sequence length="125" mass="13027">MKYAMGMLCALVAGAASAEQVLVRADKGHQCVGDAFSLGDVSGVLFLERACELPVSRAAERHAYVSRSEGAEVRGCWRALSDGNYSVIDEAGGQQLLNRDAYAGAETTTSSSSARIVRSPAGACP</sequence>
<reference evidence="3" key="1">
    <citation type="submission" date="2020-05" db="EMBL/GenBank/DDBJ databases">
        <title>Complete genome sequence of Pseudomonas sp. Sm006.</title>
        <authorList>
            <person name="Takeuchi K."/>
            <person name="Someya N."/>
        </authorList>
    </citation>
    <scope>NUCLEOTIDE SEQUENCE</scope>
    <source>
        <strain evidence="3">Sm006</strain>
    </source>
</reference>
<keyword evidence="4" id="KW-1185">Reference proteome</keyword>
<organism evidence="3 4">
    <name type="scientific">Pseudomonas solani</name>
    <dbReference type="NCBI Taxonomy" id="2731552"/>
    <lineage>
        <taxon>Bacteria</taxon>
        <taxon>Pseudomonadati</taxon>
        <taxon>Pseudomonadota</taxon>
        <taxon>Gammaproteobacteria</taxon>
        <taxon>Pseudomonadales</taxon>
        <taxon>Pseudomonadaceae</taxon>
        <taxon>Pseudomonas</taxon>
    </lineage>
</organism>
<feature type="signal peptide" evidence="2">
    <location>
        <begin position="1"/>
        <end position="18"/>
    </location>
</feature>
<feature type="region of interest" description="Disordered" evidence="1">
    <location>
        <begin position="106"/>
        <end position="125"/>
    </location>
</feature>
<proteinExistence type="predicted"/>
<evidence type="ECO:0000313" key="3">
    <source>
        <dbReference type="EMBL" id="BCD83701.1"/>
    </source>
</evidence>
<gene>
    <name evidence="3" type="ORF">PSm6_01080</name>
</gene>
<evidence type="ECO:0000256" key="2">
    <source>
        <dbReference type="SAM" id="SignalP"/>
    </source>
</evidence>
<evidence type="ECO:0000256" key="1">
    <source>
        <dbReference type="SAM" id="MobiDB-lite"/>
    </source>
</evidence>
<evidence type="ECO:0000313" key="4">
    <source>
        <dbReference type="Proteomes" id="UP001064896"/>
    </source>
</evidence>
<dbReference type="EMBL" id="AP023081">
    <property type="protein sequence ID" value="BCD83701.1"/>
    <property type="molecule type" value="Genomic_DNA"/>
</dbReference>
<feature type="chain" id="PRO_5047475595" evidence="2">
    <location>
        <begin position="19"/>
        <end position="125"/>
    </location>
</feature>
<dbReference type="RefSeq" id="WP_265169265.1">
    <property type="nucleotide sequence ID" value="NZ_AP023081.1"/>
</dbReference>
<keyword evidence="2" id="KW-0732">Signal</keyword>
<protein>
    <submittedName>
        <fullName evidence="3">Uncharacterized protein</fullName>
    </submittedName>
</protein>
<name>A0ABN6BMZ3_9PSED</name>
<dbReference type="Proteomes" id="UP001064896">
    <property type="component" value="Chromosome"/>
</dbReference>
<accession>A0ABN6BMZ3</accession>